<gene>
    <name evidence="2" type="ORF">MVAC_28573</name>
</gene>
<organism evidence="2 3">
    <name type="scientific">Mycolicibacterium vaccae ATCC 25954</name>
    <dbReference type="NCBI Taxonomy" id="1194972"/>
    <lineage>
        <taxon>Bacteria</taxon>
        <taxon>Bacillati</taxon>
        <taxon>Actinomycetota</taxon>
        <taxon>Actinomycetes</taxon>
        <taxon>Mycobacteriales</taxon>
        <taxon>Mycobacteriaceae</taxon>
        <taxon>Mycolicibacterium</taxon>
    </lineage>
</organism>
<dbReference type="EMBL" id="ALQA01000114">
    <property type="protein sequence ID" value="EJZ04502.1"/>
    <property type="molecule type" value="Genomic_DNA"/>
</dbReference>
<dbReference type="HOGENOM" id="CLU_144608_1_0_11"/>
<dbReference type="AlphaFoldDB" id="K0UB17"/>
<evidence type="ECO:0008006" key="4">
    <source>
        <dbReference type="Google" id="ProtNLM"/>
    </source>
</evidence>
<sequence length="122" mass="12581">MLSLLALDGVLSAVMAIFFLPLRIGTVPAPFSALLSGLLNVALVWAALQWTSVPRLAALPLWTWLATVVLFTVVGPGDDAVFGGVGIMEFGPVLLVALGAGPAAWLLTRHPPAGAGAATRLR</sequence>
<comment type="caution">
    <text evidence="2">The sequence shown here is derived from an EMBL/GenBank/DDBJ whole genome shotgun (WGS) entry which is preliminary data.</text>
</comment>
<dbReference type="Proteomes" id="UP000006072">
    <property type="component" value="Unassembled WGS sequence"/>
</dbReference>
<feature type="transmembrane region" description="Helical" evidence="1">
    <location>
        <begin position="5"/>
        <end position="24"/>
    </location>
</feature>
<keyword evidence="3" id="KW-1185">Reference proteome</keyword>
<protein>
    <recommendedName>
        <fullName evidence="4">Facilitated glucose transporter</fullName>
    </recommendedName>
</protein>
<dbReference type="eggNOG" id="ENOG5031QBU">
    <property type="taxonomic scope" value="Bacteria"/>
</dbReference>
<feature type="transmembrane region" description="Helical" evidence="1">
    <location>
        <begin position="55"/>
        <end position="74"/>
    </location>
</feature>
<evidence type="ECO:0000256" key="1">
    <source>
        <dbReference type="SAM" id="Phobius"/>
    </source>
</evidence>
<keyword evidence="1" id="KW-0812">Transmembrane</keyword>
<dbReference type="PATRIC" id="fig|1194972.3.peg.5664"/>
<keyword evidence="1" id="KW-0472">Membrane</keyword>
<evidence type="ECO:0000313" key="3">
    <source>
        <dbReference type="Proteomes" id="UP000006072"/>
    </source>
</evidence>
<accession>K0UB17</accession>
<reference evidence="2 3" key="1">
    <citation type="journal article" date="2012" name="J. Bacteriol.">
        <title>Complete Genome Sequence of Mycobacterium vaccae Type Strain ATCC 25954.</title>
        <authorList>
            <person name="Ho Y.S."/>
            <person name="Adroub S.A."/>
            <person name="Abadi M."/>
            <person name="Al Alwan B."/>
            <person name="Alkhateeb R."/>
            <person name="Gao G."/>
            <person name="Ragab A."/>
            <person name="Ali S."/>
            <person name="van Soolingen D."/>
            <person name="Bitter W."/>
            <person name="Pain A."/>
            <person name="Abdallah A.M."/>
        </authorList>
    </citation>
    <scope>NUCLEOTIDE SEQUENCE [LARGE SCALE GENOMIC DNA]</scope>
    <source>
        <strain evidence="2 3">ATCC 25954</strain>
    </source>
</reference>
<feature type="transmembrane region" description="Helical" evidence="1">
    <location>
        <begin position="80"/>
        <end position="100"/>
    </location>
</feature>
<keyword evidence="1" id="KW-1133">Transmembrane helix</keyword>
<name>K0UB17_MYCVA</name>
<proteinExistence type="predicted"/>
<feature type="transmembrane region" description="Helical" evidence="1">
    <location>
        <begin position="30"/>
        <end position="48"/>
    </location>
</feature>
<evidence type="ECO:0000313" key="2">
    <source>
        <dbReference type="EMBL" id="EJZ04502.1"/>
    </source>
</evidence>